<accession>A0A0S8FUT8</accession>
<evidence type="ECO:0000259" key="6">
    <source>
        <dbReference type="Pfam" id="PF00828"/>
    </source>
</evidence>
<keyword evidence="2 4" id="KW-0689">Ribosomal protein</keyword>
<dbReference type="EMBL" id="LJUJ01000008">
    <property type="protein sequence ID" value="KPK63858.1"/>
    <property type="molecule type" value="Genomic_DNA"/>
</dbReference>
<comment type="caution">
    <text evidence="7">The sequence shown here is derived from an EMBL/GenBank/DDBJ whole genome shotgun (WGS) entry which is preliminary data.</text>
</comment>
<keyword evidence="4" id="KW-0699">rRNA-binding</keyword>
<dbReference type="InterPro" id="IPR005749">
    <property type="entry name" value="Ribosomal_uL15_bac-type"/>
</dbReference>
<comment type="subunit">
    <text evidence="4">Part of the 50S ribosomal subunit.</text>
</comment>
<sequence length="146" mass="16138">MKLNDLKPARGATKKPKRIGRGPGSGHGKTSTRGHKGHRQRSGFRSKPGFEGGQMPLVRRIPKRGFTNIFKMAYEIVNVETLNKFEPNTEVTPDLLKEKGIIKGKQKLKILGNGEISVALTVKAHRFSKSARDKILKANGKVEQLA</sequence>
<evidence type="ECO:0000313" key="8">
    <source>
        <dbReference type="Proteomes" id="UP000051373"/>
    </source>
</evidence>
<dbReference type="HAMAP" id="MF_01341">
    <property type="entry name" value="Ribosomal_uL15"/>
    <property type="match status" value="1"/>
</dbReference>
<protein>
    <recommendedName>
        <fullName evidence="4">Large ribosomal subunit protein uL15</fullName>
    </recommendedName>
</protein>
<keyword evidence="3 4" id="KW-0687">Ribonucleoprotein</keyword>
<name>A0A0S8FUT8_UNCW3</name>
<evidence type="ECO:0000256" key="3">
    <source>
        <dbReference type="ARBA" id="ARBA00023274"/>
    </source>
</evidence>
<proteinExistence type="inferred from homology"/>
<gene>
    <name evidence="4" type="primary">rplO</name>
    <name evidence="7" type="ORF">AMJ83_05260</name>
</gene>
<evidence type="ECO:0000256" key="1">
    <source>
        <dbReference type="ARBA" id="ARBA00007320"/>
    </source>
</evidence>
<evidence type="ECO:0000256" key="2">
    <source>
        <dbReference type="ARBA" id="ARBA00022980"/>
    </source>
</evidence>
<evidence type="ECO:0000313" key="7">
    <source>
        <dbReference type="EMBL" id="KPK63858.1"/>
    </source>
</evidence>
<dbReference type="GO" id="GO:0006412">
    <property type="term" value="P:translation"/>
    <property type="evidence" value="ECO:0007669"/>
    <property type="project" value="UniProtKB-UniRule"/>
</dbReference>
<dbReference type="PANTHER" id="PTHR12934">
    <property type="entry name" value="50S RIBOSOMAL PROTEIN L15"/>
    <property type="match status" value="1"/>
</dbReference>
<dbReference type="STRING" id="1703779.AMJ83_05260"/>
<feature type="domain" description="Large ribosomal subunit protein uL15/eL18" evidence="6">
    <location>
        <begin position="77"/>
        <end position="143"/>
    </location>
</feature>
<dbReference type="InterPro" id="IPR030878">
    <property type="entry name" value="Ribosomal_uL15"/>
</dbReference>
<organism evidence="7 8">
    <name type="scientific">candidate division WOR_3 bacterium SM23_42</name>
    <dbReference type="NCBI Taxonomy" id="1703779"/>
    <lineage>
        <taxon>Bacteria</taxon>
        <taxon>Bacteria division WOR-3</taxon>
    </lineage>
</organism>
<dbReference type="SUPFAM" id="SSF52080">
    <property type="entry name" value="Ribosomal proteins L15p and L18e"/>
    <property type="match status" value="1"/>
</dbReference>
<dbReference type="InterPro" id="IPR036227">
    <property type="entry name" value="Ribosomal_uL15/eL18_sf"/>
</dbReference>
<dbReference type="AlphaFoldDB" id="A0A0S8FUT8"/>
<evidence type="ECO:0000256" key="4">
    <source>
        <dbReference type="HAMAP-Rule" id="MF_01341"/>
    </source>
</evidence>
<dbReference type="NCBIfam" id="TIGR01071">
    <property type="entry name" value="rplO_bact"/>
    <property type="match status" value="1"/>
</dbReference>
<comment type="function">
    <text evidence="4">Binds to the 23S rRNA.</text>
</comment>
<reference evidence="7 8" key="1">
    <citation type="journal article" date="2015" name="Microbiome">
        <title>Genomic resolution of linkages in carbon, nitrogen, and sulfur cycling among widespread estuary sediment bacteria.</title>
        <authorList>
            <person name="Baker B.J."/>
            <person name="Lazar C.S."/>
            <person name="Teske A.P."/>
            <person name="Dick G.J."/>
        </authorList>
    </citation>
    <scope>NUCLEOTIDE SEQUENCE [LARGE SCALE GENOMIC DNA]</scope>
    <source>
        <strain evidence="7">SM23_42</strain>
    </source>
</reference>
<comment type="similarity">
    <text evidence="1 4">Belongs to the universal ribosomal protein uL15 family.</text>
</comment>
<dbReference type="GO" id="GO:0022625">
    <property type="term" value="C:cytosolic large ribosomal subunit"/>
    <property type="evidence" value="ECO:0007669"/>
    <property type="project" value="TreeGrafter"/>
</dbReference>
<keyword evidence="4" id="KW-0694">RNA-binding</keyword>
<dbReference type="GO" id="GO:0019843">
    <property type="term" value="F:rRNA binding"/>
    <property type="evidence" value="ECO:0007669"/>
    <property type="project" value="UniProtKB-UniRule"/>
</dbReference>
<dbReference type="Pfam" id="PF00828">
    <property type="entry name" value="Ribosomal_L27A"/>
    <property type="match status" value="1"/>
</dbReference>
<dbReference type="Proteomes" id="UP000051373">
    <property type="component" value="Unassembled WGS sequence"/>
</dbReference>
<dbReference type="InterPro" id="IPR021131">
    <property type="entry name" value="Ribosomal_uL15/eL18"/>
</dbReference>
<evidence type="ECO:0000256" key="5">
    <source>
        <dbReference type="SAM" id="MobiDB-lite"/>
    </source>
</evidence>
<feature type="compositionally biased region" description="Basic residues" evidence="5">
    <location>
        <begin position="30"/>
        <end position="44"/>
    </location>
</feature>
<dbReference type="Gene3D" id="3.100.10.10">
    <property type="match status" value="1"/>
</dbReference>
<feature type="region of interest" description="Disordered" evidence="5">
    <location>
        <begin position="1"/>
        <end position="56"/>
    </location>
</feature>
<dbReference type="GO" id="GO:0003735">
    <property type="term" value="F:structural constituent of ribosome"/>
    <property type="evidence" value="ECO:0007669"/>
    <property type="project" value="InterPro"/>
</dbReference>
<dbReference type="PANTHER" id="PTHR12934:SF11">
    <property type="entry name" value="LARGE RIBOSOMAL SUBUNIT PROTEIN UL15M"/>
    <property type="match status" value="1"/>
</dbReference>
<dbReference type="PATRIC" id="fig|1703779.3.peg.1270"/>